<sequence>MKKYNLCVMIILVLLGISGNINAQDNILDQKQEKIVIISAFAAKGKLDKLKTELNAGLDAGLTVNEVKEVLVHIYAYSGFPRSLRGLQTLITVLDERKAKGINDNWGRETTPITDTRDKYERGKEILTELTGVKVEGRPQTGYAAFSPEIETFLKEHLFADIFERDVLTYSQREMVTVSVLISIGGVEPMLNSHMNLCLNVGITPDQLQQVLSIIEKYVSEEDTGSARQILADILKNRNLN</sequence>
<dbReference type="InterPro" id="IPR029032">
    <property type="entry name" value="AhpD-like"/>
</dbReference>
<evidence type="ECO:0000313" key="4">
    <source>
        <dbReference type="Proteomes" id="UP000298285"/>
    </source>
</evidence>
<dbReference type="Proteomes" id="UP000298285">
    <property type="component" value="Unassembled WGS sequence"/>
</dbReference>
<feature type="chain" id="PRO_5021398347" evidence="1">
    <location>
        <begin position="24"/>
        <end position="241"/>
    </location>
</feature>
<dbReference type="Pfam" id="PF02627">
    <property type="entry name" value="CMD"/>
    <property type="match status" value="2"/>
</dbReference>
<protein>
    <submittedName>
        <fullName evidence="3">Carboxymuconolactone decarboxylase</fullName>
    </submittedName>
</protein>
<dbReference type="GO" id="GO:0051920">
    <property type="term" value="F:peroxiredoxin activity"/>
    <property type="evidence" value="ECO:0007669"/>
    <property type="project" value="InterPro"/>
</dbReference>
<feature type="domain" description="Carboxymuconolactone decarboxylase-like" evidence="2">
    <location>
        <begin position="21"/>
        <end position="87"/>
    </location>
</feature>
<dbReference type="InterPro" id="IPR003779">
    <property type="entry name" value="CMD-like"/>
</dbReference>
<name>A0A4Y9IL55_9BACT</name>
<proteinExistence type="predicted"/>
<accession>A0A4Y9IL55</accession>
<feature type="domain" description="Carboxymuconolactone decarboxylase-like" evidence="2">
    <location>
        <begin position="148"/>
        <end position="218"/>
    </location>
</feature>
<dbReference type="SUPFAM" id="SSF69118">
    <property type="entry name" value="AhpD-like"/>
    <property type="match status" value="1"/>
</dbReference>
<keyword evidence="1" id="KW-0732">Signal</keyword>
<comment type="caution">
    <text evidence="3">The sequence shown here is derived from an EMBL/GenBank/DDBJ whole genome shotgun (WGS) entry which is preliminary data.</text>
</comment>
<dbReference type="EMBL" id="SPPK01000004">
    <property type="protein sequence ID" value="TFU88649.1"/>
    <property type="molecule type" value="Genomic_DNA"/>
</dbReference>
<gene>
    <name evidence="3" type="ORF">E4T88_12270</name>
</gene>
<dbReference type="PANTHER" id="PTHR33570:SF2">
    <property type="entry name" value="CARBOXYMUCONOLACTONE DECARBOXYLASE-LIKE DOMAIN-CONTAINING PROTEIN"/>
    <property type="match status" value="1"/>
</dbReference>
<evidence type="ECO:0000259" key="2">
    <source>
        <dbReference type="Pfam" id="PF02627"/>
    </source>
</evidence>
<dbReference type="PANTHER" id="PTHR33570">
    <property type="entry name" value="4-CARBOXYMUCONOLACTONE DECARBOXYLASE FAMILY PROTEIN"/>
    <property type="match status" value="1"/>
</dbReference>
<evidence type="ECO:0000256" key="1">
    <source>
        <dbReference type="SAM" id="SignalP"/>
    </source>
</evidence>
<evidence type="ECO:0000313" key="3">
    <source>
        <dbReference type="EMBL" id="TFU88649.1"/>
    </source>
</evidence>
<feature type="signal peptide" evidence="1">
    <location>
        <begin position="1"/>
        <end position="23"/>
    </location>
</feature>
<dbReference type="Gene3D" id="1.20.1290.10">
    <property type="entry name" value="AhpD-like"/>
    <property type="match status" value="1"/>
</dbReference>
<organism evidence="3 4">
    <name type="scientific">Dysgonomonas mossii</name>
    <dbReference type="NCBI Taxonomy" id="163665"/>
    <lineage>
        <taxon>Bacteria</taxon>
        <taxon>Pseudomonadati</taxon>
        <taxon>Bacteroidota</taxon>
        <taxon>Bacteroidia</taxon>
        <taxon>Bacteroidales</taxon>
        <taxon>Dysgonomonadaceae</taxon>
        <taxon>Dysgonomonas</taxon>
    </lineage>
</organism>
<reference evidence="3 4" key="1">
    <citation type="submission" date="2019-03" db="EMBL/GenBank/DDBJ databases">
        <title>Diversity of the mouse oral microbiome.</title>
        <authorList>
            <person name="Joseph S."/>
            <person name="Aduse-Opoku J."/>
            <person name="Curtis M."/>
            <person name="Wade W."/>
            <person name="Hashim A."/>
        </authorList>
    </citation>
    <scope>NUCLEOTIDE SEQUENCE [LARGE SCALE GENOMIC DNA]</scope>
    <source>
        <strain evidence="3 4">P11</strain>
    </source>
</reference>
<dbReference type="AlphaFoldDB" id="A0A4Y9IL55"/>
<dbReference type="InterPro" id="IPR052512">
    <property type="entry name" value="4CMD/NDH-1_regulator"/>
</dbReference>
<dbReference type="RefSeq" id="WP_135105841.1">
    <property type="nucleotide sequence ID" value="NZ_JADGKW010000004.1"/>
</dbReference>
<dbReference type="OrthoDB" id="9805123at2"/>